<dbReference type="STRING" id="336831.WG68_02615"/>
<sequence length="163" mass="18576">MAAEQLLSQLVDIAEPAYLLPWQMPIGVYILLAISLLLLAGAGWWLYQRHRYFAARRHAISLLAQLKPQHSSNINQLLKRVVLHYAPAHPVLSAPTEQWQAFLQQQLPVLALPSLAELLYQPEPDEQQQHAFYQFAHSWLRHCQPEKFAEVVPAAKQTEATNA</sequence>
<dbReference type="RefSeq" id="WP_046556102.1">
    <property type="nucleotide sequence ID" value="NZ_LAHO01000002.1"/>
</dbReference>
<proteinExistence type="predicted"/>
<evidence type="ECO:0000313" key="2">
    <source>
        <dbReference type="EMBL" id="KKO46855.1"/>
    </source>
</evidence>
<dbReference type="AlphaFoldDB" id="A0A0M2VB55"/>
<dbReference type="OrthoDB" id="283083at2"/>
<dbReference type="EMBL" id="LAHO01000002">
    <property type="protein sequence ID" value="KKO46855.1"/>
    <property type="molecule type" value="Genomic_DNA"/>
</dbReference>
<gene>
    <name evidence="2" type="ORF">WG68_02615</name>
</gene>
<keyword evidence="1" id="KW-0472">Membrane</keyword>
<feature type="transmembrane region" description="Helical" evidence="1">
    <location>
        <begin position="26"/>
        <end position="47"/>
    </location>
</feature>
<accession>A0A0M2VB55</accession>
<evidence type="ECO:0000313" key="3">
    <source>
        <dbReference type="Proteomes" id="UP000034228"/>
    </source>
</evidence>
<name>A0A0M2VB55_9GAMM</name>
<dbReference type="InterPro" id="IPR025489">
    <property type="entry name" value="DUF4381"/>
</dbReference>
<keyword evidence="1" id="KW-1133">Transmembrane helix</keyword>
<protein>
    <recommendedName>
        <fullName evidence="4">DUF4381 domain-containing protein</fullName>
    </recommendedName>
</protein>
<keyword evidence="1" id="KW-0812">Transmembrane</keyword>
<keyword evidence="3" id="KW-1185">Reference proteome</keyword>
<evidence type="ECO:0008006" key="4">
    <source>
        <dbReference type="Google" id="ProtNLM"/>
    </source>
</evidence>
<evidence type="ECO:0000256" key="1">
    <source>
        <dbReference type="SAM" id="Phobius"/>
    </source>
</evidence>
<organism evidence="2 3">
    <name type="scientific">Arsukibacterium ikkense</name>
    <dbReference type="NCBI Taxonomy" id="336831"/>
    <lineage>
        <taxon>Bacteria</taxon>
        <taxon>Pseudomonadati</taxon>
        <taxon>Pseudomonadota</taxon>
        <taxon>Gammaproteobacteria</taxon>
        <taxon>Chromatiales</taxon>
        <taxon>Chromatiaceae</taxon>
        <taxon>Arsukibacterium</taxon>
    </lineage>
</organism>
<dbReference type="Pfam" id="PF14316">
    <property type="entry name" value="DUF4381"/>
    <property type="match status" value="1"/>
</dbReference>
<dbReference type="Proteomes" id="UP000034228">
    <property type="component" value="Unassembled WGS sequence"/>
</dbReference>
<comment type="caution">
    <text evidence="2">The sequence shown here is derived from an EMBL/GenBank/DDBJ whole genome shotgun (WGS) entry which is preliminary data.</text>
</comment>
<reference evidence="2 3" key="1">
    <citation type="submission" date="2015-03" db="EMBL/GenBank/DDBJ databases">
        <title>Draft genome sequences of two protease-producing strains of Arsukibacterium isolated from two cold and alkaline environments.</title>
        <authorList>
            <person name="Lylloff J.E."/>
            <person name="Skov L.B."/>
            <person name="Jepsen M."/>
            <person name="Hallin P.F."/>
            <person name="Sorensen S.J."/>
            <person name="Stougaard P."/>
            <person name="Glaring M.A."/>
        </authorList>
    </citation>
    <scope>NUCLEOTIDE SEQUENCE [LARGE SCALE GENOMIC DNA]</scope>
    <source>
        <strain evidence="2 3">GCM72</strain>
    </source>
</reference>